<dbReference type="GO" id="GO:0003677">
    <property type="term" value="F:DNA binding"/>
    <property type="evidence" value="ECO:0007669"/>
    <property type="project" value="UniProtKB-KW"/>
</dbReference>
<keyword evidence="1 5" id="KW-0597">Phosphoprotein</keyword>
<dbReference type="InterPro" id="IPR016032">
    <property type="entry name" value="Sig_transdc_resp-reg_C-effctor"/>
</dbReference>
<organism evidence="8">
    <name type="scientific">uncultured Solirubrobacteraceae bacterium</name>
    <dbReference type="NCBI Taxonomy" id="1162706"/>
    <lineage>
        <taxon>Bacteria</taxon>
        <taxon>Bacillati</taxon>
        <taxon>Actinomycetota</taxon>
        <taxon>Thermoleophilia</taxon>
        <taxon>Solirubrobacterales</taxon>
        <taxon>Solirubrobacteraceae</taxon>
        <taxon>environmental samples</taxon>
    </lineage>
</organism>
<keyword evidence="2" id="KW-0805">Transcription regulation</keyword>
<dbReference type="SMART" id="SM00421">
    <property type="entry name" value="HTH_LUXR"/>
    <property type="match status" value="1"/>
</dbReference>
<accession>A0A6J4T447</accession>
<dbReference type="InterPro" id="IPR039420">
    <property type="entry name" value="WalR-like"/>
</dbReference>
<feature type="modified residue" description="4-aspartylphosphate" evidence="5">
    <location>
        <position position="58"/>
    </location>
</feature>
<dbReference type="CDD" id="cd06170">
    <property type="entry name" value="LuxR_C_like"/>
    <property type="match status" value="1"/>
</dbReference>
<dbReference type="AlphaFoldDB" id="A0A6J4T447"/>
<dbReference type="SUPFAM" id="SSF52172">
    <property type="entry name" value="CheY-like"/>
    <property type="match status" value="1"/>
</dbReference>
<evidence type="ECO:0000256" key="3">
    <source>
        <dbReference type="ARBA" id="ARBA00023125"/>
    </source>
</evidence>
<dbReference type="InterPro" id="IPR001789">
    <property type="entry name" value="Sig_transdc_resp-reg_receiver"/>
</dbReference>
<reference evidence="8" key="1">
    <citation type="submission" date="2020-02" db="EMBL/GenBank/DDBJ databases">
        <authorList>
            <person name="Meier V. D."/>
        </authorList>
    </citation>
    <scope>NUCLEOTIDE SEQUENCE</scope>
    <source>
        <strain evidence="8">AVDCRST_MAG85</strain>
    </source>
</reference>
<dbReference type="GO" id="GO:0000160">
    <property type="term" value="P:phosphorelay signal transduction system"/>
    <property type="evidence" value="ECO:0007669"/>
    <property type="project" value="InterPro"/>
</dbReference>
<evidence type="ECO:0000256" key="1">
    <source>
        <dbReference type="ARBA" id="ARBA00022553"/>
    </source>
</evidence>
<protein>
    <submittedName>
        <fullName evidence="8">Two-component transcriptional response regulator, LuxR family</fullName>
    </submittedName>
</protein>
<dbReference type="CDD" id="cd17535">
    <property type="entry name" value="REC_NarL-like"/>
    <property type="match status" value="1"/>
</dbReference>
<dbReference type="SMART" id="SM00448">
    <property type="entry name" value="REC"/>
    <property type="match status" value="1"/>
</dbReference>
<dbReference type="PANTHER" id="PTHR43214:SF24">
    <property type="entry name" value="TRANSCRIPTIONAL REGULATORY PROTEIN NARL-RELATED"/>
    <property type="match status" value="1"/>
</dbReference>
<evidence type="ECO:0000256" key="4">
    <source>
        <dbReference type="ARBA" id="ARBA00023163"/>
    </source>
</evidence>
<dbReference type="SUPFAM" id="SSF46894">
    <property type="entry name" value="C-terminal effector domain of the bipartite response regulators"/>
    <property type="match status" value="1"/>
</dbReference>
<dbReference type="EMBL" id="CADCVT010000265">
    <property type="protein sequence ID" value="CAA9512919.1"/>
    <property type="molecule type" value="Genomic_DNA"/>
</dbReference>
<name>A0A6J4T447_9ACTN</name>
<dbReference type="Pfam" id="PF00196">
    <property type="entry name" value="GerE"/>
    <property type="match status" value="1"/>
</dbReference>
<dbReference type="GO" id="GO:0006355">
    <property type="term" value="P:regulation of DNA-templated transcription"/>
    <property type="evidence" value="ECO:0007669"/>
    <property type="project" value="InterPro"/>
</dbReference>
<evidence type="ECO:0000259" key="7">
    <source>
        <dbReference type="PROSITE" id="PS50110"/>
    </source>
</evidence>
<evidence type="ECO:0000313" key="8">
    <source>
        <dbReference type="EMBL" id="CAA9512919.1"/>
    </source>
</evidence>
<keyword evidence="3" id="KW-0238">DNA-binding</keyword>
<keyword evidence="4" id="KW-0804">Transcription</keyword>
<evidence type="ECO:0000259" key="6">
    <source>
        <dbReference type="PROSITE" id="PS50043"/>
    </source>
</evidence>
<dbReference type="PRINTS" id="PR00038">
    <property type="entry name" value="HTHLUXR"/>
</dbReference>
<dbReference type="InterPro" id="IPR011006">
    <property type="entry name" value="CheY-like_superfamily"/>
</dbReference>
<evidence type="ECO:0000256" key="5">
    <source>
        <dbReference type="PROSITE-ProRule" id="PRU00169"/>
    </source>
</evidence>
<feature type="domain" description="HTH luxR-type" evidence="6">
    <location>
        <begin position="145"/>
        <end position="210"/>
    </location>
</feature>
<dbReference type="InterPro" id="IPR058245">
    <property type="entry name" value="NreC/VraR/RcsB-like_REC"/>
</dbReference>
<dbReference type="PROSITE" id="PS50043">
    <property type="entry name" value="HTH_LUXR_2"/>
    <property type="match status" value="1"/>
</dbReference>
<dbReference type="PANTHER" id="PTHR43214">
    <property type="entry name" value="TWO-COMPONENT RESPONSE REGULATOR"/>
    <property type="match status" value="1"/>
</dbReference>
<dbReference type="PROSITE" id="PS50110">
    <property type="entry name" value="RESPONSE_REGULATORY"/>
    <property type="match status" value="1"/>
</dbReference>
<dbReference type="Pfam" id="PF00072">
    <property type="entry name" value="Response_reg"/>
    <property type="match status" value="1"/>
</dbReference>
<proteinExistence type="predicted"/>
<gene>
    <name evidence="8" type="ORF">AVDCRST_MAG85-2442</name>
</gene>
<dbReference type="InterPro" id="IPR000792">
    <property type="entry name" value="Tscrpt_reg_LuxR_C"/>
</dbReference>
<evidence type="ECO:0000256" key="2">
    <source>
        <dbReference type="ARBA" id="ARBA00023015"/>
    </source>
</evidence>
<dbReference type="Gene3D" id="3.40.50.2300">
    <property type="match status" value="1"/>
</dbReference>
<feature type="domain" description="Response regulatory" evidence="7">
    <location>
        <begin position="7"/>
        <end position="123"/>
    </location>
</feature>
<sequence length="213" mass="22978">MALKRTTVFVADDHPVFRDGLIRAIRSRPEFEVVGEAGDGREALAAIRELEPNVALLDVKMPSIDGPGIAHAVRRDGIPTRVVLISAHAPSDLVYRAISLGAAAYLSKEASREEICDTVAAVARGETRLSPEIQGELVRQIQMRAVDDRPALSPREREVLVLIADGLSAPEIARRLHVSPATIKTHLQGLYEKLGVSDRAAAVASAMRTGLLE</sequence>